<dbReference type="STRING" id="229533.A0A098DNY9"/>
<evidence type="ECO:0000256" key="1">
    <source>
        <dbReference type="ARBA" id="ARBA00022737"/>
    </source>
</evidence>
<keyword evidence="7" id="KW-1185">Reference proteome</keyword>
<evidence type="ECO:0000313" key="6">
    <source>
        <dbReference type="EnsemblFungi" id="CEF79676"/>
    </source>
</evidence>
<dbReference type="EnsemblFungi" id="CEF79676">
    <property type="protein sequence ID" value="CEF79676"/>
    <property type="gene ID" value="FGRRES_16082"/>
</dbReference>
<feature type="domain" description="DUF7791" evidence="4">
    <location>
        <begin position="361"/>
        <end position="500"/>
    </location>
</feature>
<dbReference type="Proteomes" id="UP000070720">
    <property type="component" value="Chromosome 2"/>
</dbReference>
<dbReference type="Pfam" id="PF25053">
    <property type="entry name" value="DUF7791"/>
    <property type="match status" value="1"/>
</dbReference>
<reference evidence="6 7" key="1">
    <citation type="journal article" date="2007" name="Science">
        <title>The Fusarium graminearum genome reveals a link between localized polymorphism and pathogen specialization.</title>
        <authorList>
            <person name="Cuomo C.A."/>
            <person name="Gueldener U."/>
            <person name="Xu J.-R."/>
            <person name="Trail F."/>
            <person name="Turgeon B.G."/>
            <person name="Di Pietro A."/>
            <person name="Walton J.D."/>
            <person name="Ma L.-J."/>
            <person name="Baker S.E."/>
            <person name="Rep M."/>
            <person name="Adam G."/>
            <person name="Antoniw J."/>
            <person name="Baldwin T."/>
            <person name="Calvo S.E."/>
            <person name="Chang Y.-L."/>
            <person name="DeCaprio D."/>
            <person name="Gale L.R."/>
            <person name="Gnerre S."/>
            <person name="Goswami R.S."/>
            <person name="Hammond-Kosack K."/>
            <person name="Harris L.J."/>
            <person name="Hilburn K."/>
            <person name="Kennell J.C."/>
            <person name="Kroken S."/>
            <person name="Magnuson J.K."/>
            <person name="Mannhaupt G."/>
            <person name="Mauceli E.W."/>
            <person name="Mewes H.-W."/>
            <person name="Mitterbauer R."/>
            <person name="Muehlbauer G."/>
            <person name="Muensterkoetter M."/>
            <person name="Nelson D."/>
            <person name="O'Donnell K."/>
            <person name="Ouellet T."/>
            <person name="Qi W."/>
            <person name="Quesneville H."/>
            <person name="Roncero M.I.G."/>
            <person name="Seong K.-Y."/>
            <person name="Tetko I.V."/>
            <person name="Urban M."/>
            <person name="Waalwijk C."/>
            <person name="Ward T.J."/>
            <person name="Yao J."/>
            <person name="Birren B.W."/>
            <person name="Kistler H.C."/>
        </authorList>
    </citation>
    <scope>NUCLEOTIDE SEQUENCE [LARGE SCALE GENOMIC DNA]</scope>
    <source>
        <strain evidence="7">ATCC MYA-4620 / CBS 123657 / FGSC 9075 / NRRL 31084 / PH-1</strain>
        <strain evidence="6">PH-1 / ATCC MYA-4620 / FGSC 9075 / NRRL 31084</strain>
    </source>
</reference>
<feature type="region of interest" description="Disordered" evidence="2">
    <location>
        <begin position="1"/>
        <end position="21"/>
    </location>
</feature>
<evidence type="ECO:0000313" key="5">
    <source>
        <dbReference type="EMBL" id="CEF79676.1"/>
    </source>
</evidence>
<organism evidence="5 7">
    <name type="scientific">Gibberella zeae (strain ATCC MYA-4620 / CBS 123657 / FGSC 9075 / NRRL 31084 / PH-1)</name>
    <name type="common">Wheat head blight fungus</name>
    <name type="synonym">Fusarium graminearum</name>
    <dbReference type="NCBI Taxonomy" id="229533"/>
    <lineage>
        <taxon>Eukaryota</taxon>
        <taxon>Fungi</taxon>
        <taxon>Dikarya</taxon>
        <taxon>Ascomycota</taxon>
        <taxon>Pezizomycotina</taxon>
        <taxon>Sordariomycetes</taxon>
        <taxon>Hypocreomycetidae</taxon>
        <taxon>Hypocreales</taxon>
        <taxon>Nectriaceae</taxon>
        <taxon>Fusarium</taxon>
    </lineage>
</organism>
<evidence type="ECO:0000256" key="2">
    <source>
        <dbReference type="SAM" id="MobiDB-lite"/>
    </source>
</evidence>
<reference evidence="6" key="4">
    <citation type="submission" date="2017-01" db="UniProtKB">
        <authorList>
            <consortium name="EnsemblFungi"/>
        </authorList>
    </citation>
    <scope>IDENTIFICATION</scope>
    <source>
        <strain evidence="6">PH-1 / ATCC MYA-4620 / FGSC 9075 / NRRL 31084</strain>
    </source>
</reference>
<feature type="compositionally biased region" description="Basic and acidic residues" evidence="2">
    <location>
        <begin position="10"/>
        <end position="19"/>
    </location>
</feature>
<proteinExistence type="predicted"/>
<dbReference type="SUPFAM" id="SSF52540">
    <property type="entry name" value="P-loop containing nucleoside triphosphate hydrolases"/>
    <property type="match status" value="1"/>
</dbReference>
<keyword evidence="1" id="KW-0677">Repeat</keyword>
<accession>A0A0E0S851</accession>
<reference evidence="6 7" key="2">
    <citation type="journal article" date="2010" name="Nature">
        <title>Comparative genomics reveals mobile pathogenicity chromosomes in Fusarium.</title>
        <authorList>
            <person name="Ma L.J."/>
            <person name="van der Does H.C."/>
            <person name="Borkovich K.A."/>
            <person name="Coleman J.J."/>
            <person name="Daboussi M.J."/>
            <person name="Di Pietro A."/>
            <person name="Dufresne M."/>
            <person name="Freitag M."/>
            <person name="Grabherr M."/>
            <person name="Henrissat B."/>
            <person name="Houterman P.M."/>
            <person name="Kang S."/>
            <person name="Shim W.B."/>
            <person name="Woloshuk C."/>
            <person name="Xie X."/>
            <person name="Xu J.R."/>
            <person name="Antoniw J."/>
            <person name="Baker S.E."/>
            <person name="Bluhm B.H."/>
            <person name="Breakspear A."/>
            <person name="Brown D.W."/>
            <person name="Butchko R.A."/>
            <person name="Chapman S."/>
            <person name="Coulson R."/>
            <person name="Coutinho P.M."/>
            <person name="Danchin E.G."/>
            <person name="Diener A."/>
            <person name="Gale L.R."/>
            <person name="Gardiner D.M."/>
            <person name="Goff S."/>
            <person name="Hammond-Kosack K.E."/>
            <person name="Hilburn K."/>
            <person name="Hua-Van A."/>
            <person name="Jonkers W."/>
            <person name="Kazan K."/>
            <person name="Kodira C.D."/>
            <person name="Koehrsen M."/>
            <person name="Kumar L."/>
            <person name="Lee Y.H."/>
            <person name="Li L."/>
            <person name="Manners J.M."/>
            <person name="Miranda-Saavedra D."/>
            <person name="Mukherjee M."/>
            <person name="Park G."/>
            <person name="Park J."/>
            <person name="Park S.Y."/>
            <person name="Proctor R.H."/>
            <person name="Regev A."/>
            <person name="Ruiz-Roldan M.C."/>
            <person name="Sain D."/>
            <person name="Sakthikumar S."/>
            <person name="Sykes S."/>
            <person name="Schwartz D.C."/>
            <person name="Turgeon B.G."/>
            <person name="Wapinski I."/>
            <person name="Yoder O."/>
            <person name="Young S."/>
            <person name="Zeng Q."/>
            <person name="Zhou S."/>
            <person name="Galagan J."/>
            <person name="Cuomo C.A."/>
            <person name="Kistler H.C."/>
            <person name="Rep M."/>
        </authorList>
    </citation>
    <scope>GENOME REANNOTATION</scope>
    <source>
        <strain evidence="7">ATCC MYA-4620 / CBS 123657 / FGSC 9075 / NRRL 31084 / PH-1</strain>
        <strain evidence="6">PH-1 / ATCC MYA-4620 / FGSC 9075 / NRRL 31084</strain>
    </source>
</reference>
<dbReference type="PANTHER" id="PTHR10039:SF5">
    <property type="entry name" value="NACHT DOMAIN-CONTAINING PROTEIN"/>
    <property type="match status" value="1"/>
</dbReference>
<dbReference type="InterPro" id="IPR056693">
    <property type="entry name" value="DUF7791"/>
</dbReference>
<evidence type="ECO:0000259" key="4">
    <source>
        <dbReference type="Pfam" id="PF25053"/>
    </source>
</evidence>
<dbReference type="Gene3D" id="3.40.50.300">
    <property type="entry name" value="P-loop containing nucleotide triphosphate hydrolases"/>
    <property type="match status" value="1"/>
</dbReference>
<dbReference type="EMBL" id="HG970333">
    <property type="protein sequence ID" value="CEF79676.1"/>
    <property type="molecule type" value="Genomic_DNA"/>
</dbReference>
<dbReference type="Pfam" id="PF24883">
    <property type="entry name" value="NPHP3_N"/>
    <property type="match status" value="1"/>
</dbReference>
<gene>
    <name evidence="6" type="primary">FG04632.1</name>
    <name evidence="5" type="ORF">FGRAMPH1_01T15753</name>
</gene>
<dbReference type="PANTHER" id="PTHR10039">
    <property type="entry name" value="AMELOGENIN"/>
    <property type="match status" value="1"/>
</dbReference>
<dbReference type="AlphaFoldDB" id="A0A098DNY9"/>
<dbReference type="InterPro" id="IPR056884">
    <property type="entry name" value="NPHP3-like_N"/>
</dbReference>
<evidence type="ECO:0000259" key="3">
    <source>
        <dbReference type="Pfam" id="PF24883"/>
    </source>
</evidence>
<name>A0A098DNY9_GIBZE</name>
<reference evidence="5 7" key="3">
    <citation type="journal article" date="2015" name="BMC Genomics">
        <title>The completed genome sequence of the pathogenic ascomycete fungus Fusarium graminearum.</title>
        <authorList>
            <person name="King R."/>
            <person name="Urban M."/>
            <person name="Hammond-Kosack M.C."/>
            <person name="Hassani-Pak K."/>
            <person name="Hammond-Kosack K.E."/>
        </authorList>
    </citation>
    <scope>NUCLEOTIDE SEQUENCE [LARGE SCALE GENOMIC DNA]</scope>
    <source>
        <strain evidence="7">ATCC MYA-4620 / CBS 123657 / FGSC 9075 / NRRL 31084 / PH-1</strain>
        <strain evidence="5">PH-1</strain>
    </source>
</reference>
<accession>A0A098DNY9</accession>
<dbReference type="VEuPathDB" id="FungiDB:FGRAMPH1_01G15753"/>
<protein>
    <submittedName>
        <fullName evidence="5">Chromosome 2, complete genome</fullName>
    </submittedName>
</protein>
<dbReference type="InParanoid" id="A0A098DNY9"/>
<dbReference type="InterPro" id="IPR027417">
    <property type="entry name" value="P-loop_NTPase"/>
</dbReference>
<feature type="domain" description="Nephrocystin 3-like N-terminal" evidence="3">
    <location>
        <begin position="85"/>
        <end position="248"/>
    </location>
</feature>
<sequence>MSGFITTQAENREEKEAKSAPRQRFLGSFRFKEMNQRMNAITDPEDACFDRILESFEKTAHDRAEISSETSEHQSSEEIDRLWYSFADWLQSDGQLFWIQGKPGSGKSTLVKYVASKKVTQTLLEQWNPNTQILSHFFWKIGTSLQNNIKGLYCSLLHQLLQEKYELTSNIMISFPTSKSKQSYHDWSVTDLKGLLLKTLELATDKEHLCIFIDGLDEFVDDSGTETIVKTLSDFKRFTKVKVCVTSRAEPWLKEELETAPNLKLHELTAPDMRKWVHGRLQQFDTKFTFSTDSSSNLVEQLLKKAGGVFLWIHLATQSVIRGIKDNESEEILMSRLEQLPENLEDLYYDMWERLGEDASLYRKSAATYLRLMVGFQTMMKDACIQHCPAFGALHIIKMAFATRTDIQRALATFTDEIDYEMVNSLFETTTNQIQTNCAGLLEVHPPIFTSDPHDPVPKMHDTVEFVHRTAYDFIVGTEAGQKIMSYSEISDCEVEVLLFYSALYWQRILYPVHKLRMSTLHLVKGLPRLLGLKGPEENMQKIKGLCCAIRTFYDNEFLASGFGRWPQPPFASILATVRPIFDWEVEHMDPDSATSVLQNIPWHKLKWDESNDIPVSGLRRLLSQGADPDAAVSYAALYPITTVQYGKRTAALWEFLYHTQWAMWQNDSQNRTTQPHVVEIAAEMLQKSSNVDQHGLLVHEKMFSGKPRSERFFYSLKIEEEENIYNTRTKCILSANISYLLDSMLRFLPQQDKAKMYDQVQFIESKIVDPMIFLRVLVADDDGVLQCFQIIDQHPFQGLIDTINEQERTHQRPRRFGQCKDEMASLLEAKTAMVEIESKCVRRTFVEQGLLGTYEIEDNGLEYSPELLREIEDQTGLFYYDAS</sequence>
<evidence type="ECO:0000313" key="7">
    <source>
        <dbReference type="Proteomes" id="UP000070720"/>
    </source>
</evidence>